<gene>
    <name evidence="4" type="ORF">SAMN05421853_11937</name>
</gene>
<dbReference type="NCBIfam" id="NF033517">
    <property type="entry name" value="transpos_IS66"/>
    <property type="match status" value="1"/>
</dbReference>
<feature type="domain" description="Transposase IS66 central" evidence="1">
    <location>
        <begin position="47"/>
        <end position="332"/>
    </location>
</feature>
<dbReference type="PANTHER" id="PTHR33678:SF1">
    <property type="entry name" value="BLL1576 PROTEIN"/>
    <property type="match status" value="1"/>
</dbReference>
<keyword evidence="5" id="KW-1185">Reference proteome</keyword>
<evidence type="ECO:0000259" key="1">
    <source>
        <dbReference type="Pfam" id="PF03050"/>
    </source>
</evidence>
<feature type="domain" description="Transposase IS66 zinc-finger binding" evidence="2">
    <location>
        <begin position="1"/>
        <end position="32"/>
    </location>
</feature>
<feature type="domain" description="Transposase IS66 C-terminal" evidence="3">
    <location>
        <begin position="341"/>
        <end position="376"/>
    </location>
</feature>
<dbReference type="EMBL" id="FOXV01000019">
    <property type="protein sequence ID" value="SFQ67867.1"/>
    <property type="molecule type" value="Genomic_DNA"/>
</dbReference>
<dbReference type="Proteomes" id="UP000243106">
    <property type="component" value="Unassembled WGS sequence"/>
</dbReference>
<dbReference type="Pfam" id="PF03050">
    <property type="entry name" value="DDE_Tnp_IS66"/>
    <property type="match status" value="1"/>
</dbReference>
<dbReference type="STRING" id="93684.SAMN05421853_11937"/>
<reference evidence="5" key="1">
    <citation type="submission" date="2016-10" db="EMBL/GenBank/DDBJ databases">
        <authorList>
            <person name="Varghese N."/>
            <person name="Submissions S."/>
        </authorList>
    </citation>
    <scope>NUCLEOTIDE SEQUENCE [LARGE SCALE GENOMIC DNA]</scope>
    <source>
        <strain evidence="5">JCM 10271</strain>
    </source>
</reference>
<evidence type="ECO:0000313" key="4">
    <source>
        <dbReference type="EMBL" id="SFQ67867.1"/>
    </source>
</evidence>
<protein>
    <submittedName>
        <fullName evidence="4">Transposase</fullName>
    </submittedName>
</protein>
<organism evidence="4 5">
    <name type="scientific">Roseivivax halotolerans</name>
    <dbReference type="NCBI Taxonomy" id="93684"/>
    <lineage>
        <taxon>Bacteria</taxon>
        <taxon>Pseudomonadati</taxon>
        <taxon>Pseudomonadota</taxon>
        <taxon>Alphaproteobacteria</taxon>
        <taxon>Rhodobacterales</taxon>
        <taxon>Roseobacteraceae</taxon>
        <taxon>Roseivivax</taxon>
    </lineage>
</organism>
<dbReference type="InterPro" id="IPR004291">
    <property type="entry name" value="Transposase_IS66_central"/>
</dbReference>
<dbReference type="PANTHER" id="PTHR33678">
    <property type="entry name" value="BLL1576 PROTEIN"/>
    <property type="match status" value="1"/>
</dbReference>
<evidence type="ECO:0000259" key="2">
    <source>
        <dbReference type="Pfam" id="PF13005"/>
    </source>
</evidence>
<dbReference type="AlphaFoldDB" id="A0A1I6AH29"/>
<dbReference type="Pfam" id="PF13005">
    <property type="entry name" value="zf-IS66"/>
    <property type="match status" value="1"/>
</dbReference>
<name>A0A1I6AH29_9RHOB</name>
<dbReference type="InterPro" id="IPR039552">
    <property type="entry name" value="IS66_C"/>
</dbReference>
<proteinExistence type="predicted"/>
<evidence type="ECO:0000313" key="5">
    <source>
        <dbReference type="Proteomes" id="UP000243106"/>
    </source>
</evidence>
<dbReference type="InterPro" id="IPR052344">
    <property type="entry name" value="Transposase-related"/>
</dbReference>
<sequence length="383" mass="42614">MGEDVTEELEYVPGRFIVNRTVRPRLACSGCEAFTQAPLPSRPIERGRPGPGLLAHVLVSKYADHLPLYRQSQIFEREGLDLDRSTLADWVGKSTALLEPLADAIGRHVLAGQAIFADDTPVKMLAPDTGKTATARLWTYGRDERPWGGGAPPASWYRVSPDRKGQHPKDHLAGYRGWMHADGYAGFEDIYRSSDIHEVACMAHVRRKFVDVHRAQGSAIADEAIRRIAQLYAIEKEARGSPPDRRVEIRQAKGAPIFDGLESWMHAQLPTITGKSPLAMAIRYGLTRMKRLRPYLDHGFLELDNNTAERAMRSVAIGRKNYLFVGSQTGGRSAAIAYTPIETAKLNGVDPQGWLVDTLACIPDYKITRVDDLLPWNWSNHAA</sequence>
<accession>A0A1I6AH29</accession>
<evidence type="ECO:0000259" key="3">
    <source>
        <dbReference type="Pfam" id="PF13817"/>
    </source>
</evidence>
<dbReference type="InterPro" id="IPR024474">
    <property type="entry name" value="Znf_dom_IS66"/>
</dbReference>
<dbReference type="Pfam" id="PF13817">
    <property type="entry name" value="DDE_Tnp_IS66_C"/>
    <property type="match status" value="1"/>
</dbReference>